<dbReference type="Proteomes" id="UP000014760">
    <property type="component" value="Unassembled WGS sequence"/>
</dbReference>
<reference evidence="2" key="3">
    <citation type="submission" date="2015-06" db="UniProtKB">
        <authorList>
            <consortium name="EnsemblMetazoa"/>
        </authorList>
    </citation>
    <scope>IDENTIFICATION</scope>
</reference>
<dbReference type="EMBL" id="KB304272">
    <property type="protein sequence ID" value="ELU02188.1"/>
    <property type="molecule type" value="Genomic_DNA"/>
</dbReference>
<sequence>MYVQRVDTPKREGVITLKFCLNLRSPRRKGNNIPQSLPLIDPYEYWLLTIDDDDDEWKYWHDHVQEAVSTGELRLLQKGDLVETLAANESEDDNFPFLQMYADRSIEQQA</sequence>
<dbReference type="EMBL" id="AMQN01008976">
    <property type="status" value="NOT_ANNOTATED_CDS"/>
    <property type="molecule type" value="Genomic_DNA"/>
</dbReference>
<dbReference type="AlphaFoldDB" id="R7UEH0"/>
<evidence type="ECO:0000313" key="1">
    <source>
        <dbReference type="EMBL" id="ELU02188.1"/>
    </source>
</evidence>
<reference evidence="3" key="1">
    <citation type="submission" date="2012-12" db="EMBL/GenBank/DDBJ databases">
        <authorList>
            <person name="Hellsten U."/>
            <person name="Grimwood J."/>
            <person name="Chapman J.A."/>
            <person name="Shapiro H."/>
            <person name="Aerts A."/>
            <person name="Otillar R.P."/>
            <person name="Terry A.Y."/>
            <person name="Boore J.L."/>
            <person name="Simakov O."/>
            <person name="Marletaz F."/>
            <person name="Cho S.-J."/>
            <person name="Edsinger-Gonzales E."/>
            <person name="Havlak P."/>
            <person name="Kuo D.-H."/>
            <person name="Larsson T."/>
            <person name="Lv J."/>
            <person name="Arendt D."/>
            <person name="Savage R."/>
            <person name="Osoegawa K."/>
            <person name="de Jong P."/>
            <person name="Lindberg D.R."/>
            <person name="Seaver E.C."/>
            <person name="Weisblat D.A."/>
            <person name="Putnam N.H."/>
            <person name="Grigoriev I.V."/>
            <person name="Rokhsar D.S."/>
        </authorList>
    </citation>
    <scope>NUCLEOTIDE SEQUENCE</scope>
    <source>
        <strain evidence="3">I ESC-2004</strain>
    </source>
</reference>
<dbReference type="EMBL" id="AMQN01008977">
    <property type="status" value="NOT_ANNOTATED_CDS"/>
    <property type="molecule type" value="Genomic_DNA"/>
</dbReference>
<gene>
    <name evidence="1" type="ORF">CAPTEDRAFT_185121</name>
</gene>
<accession>R7UEH0</accession>
<dbReference type="HOGENOM" id="CLU_2173383_0_0_1"/>
<evidence type="ECO:0000313" key="2">
    <source>
        <dbReference type="EnsemblMetazoa" id="CapteP185121"/>
    </source>
</evidence>
<evidence type="ECO:0000313" key="3">
    <source>
        <dbReference type="Proteomes" id="UP000014760"/>
    </source>
</evidence>
<proteinExistence type="predicted"/>
<protein>
    <submittedName>
        <fullName evidence="1 2">Uncharacterized protein</fullName>
    </submittedName>
</protein>
<keyword evidence="3" id="KW-1185">Reference proteome</keyword>
<dbReference type="EnsemblMetazoa" id="CapteT185121">
    <property type="protein sequence ID" value="CapteP185121"/>
    <property type="gene ID" value="CapteG185121"/>
</dbReference>
<organism evidence="1">
    <name type="scientific">Capitella teleta</name>
    <name type="common">Polychaete worm</name>
    <dbReference type="NCBI Taxonomy" id="283909"/>
    <lineage>
        <taxon>Eukaryota</taxon>
        <taxon>Metazoa</taxon>
        <taxon>Spiralia</taxon>
        <taxon>Lophotrochozoa</taxon>
        <taxon>Annelida</taxon>
        <taxon>Polychaeta</taxon>
        <taxon>Sedentaria</taxon>
        <taxon>Scolecida</taxon>
        <taxon>Capitellidae</taxon>
        <taxon>Capitella</taxon>
    </lineage>
</organism>
<reference evidence="1 3" key="2">
    <citation type="journal article" date="2013" name="Nature">
        <title>Insights into bilaterian evolution from three spiralian genomes.</title>
        <authorList>
            <person name="Simakov O."/>
            <person name="Marletaz F."/>
            <person name="Cho S.J."/>
            <person name="Edsinger-Gonzales E."/>
            <person name="Havlak P."/>
            <person name="Hellsten U."/>
            <person name="Kuo D.H."/>
            <person name="Larsson T."/>
            <person name="Lv J."/>
            <person name="Arendt D."/>
            <person name="Savage R."/>
            <person name="Osoegawa K."/>
            <person name="de Jong P."/>
            <person name="Grimwood J."/>
            <person name="Chapman J.A."/>
            <person name="Shapiro H."/>
            <person name="Aerts A."/>
            <person name="Otillar R.P."/>
            <person name="Terry A.Y."/>
            <person name="Boore J.L."/>
            <person name="Grigoriev I.V."/>
            <person name="Lindberg D.R."/>
            <person name="Seaver E.C."/>
            <person name="Weisblat D.A."/>
            <person name="Putnam N.H."/>
            <person name="Rokhsar D.S."/>
        </authorList>
    </citation>
    <scope>NUCLEOTIDE SEQUENCE</scope>
    <source>
        <strain evidence="1 3">I ESC-2004</strain>
    </source>
</reference>
<name>R7UEH0_CAPTE</name>